<keyword evidence="9" id="KW-1185">Reference proteome</keyword>
<dbReference type="Pfam" id="PF01385">
    <property type="entry name" value="OrfB_IS605"/>
    <property type="match status" value="1"/>
</dbReference>
<dbReference type="Pfam" id="PF07282">
    <property type="entry name" value="Cas12f1-like_TNB"/>
    <property type="match status" value="1"/>
</dbReference>
<reference evidence="8 9" key="1">
    <citation type="submission" date="2023-01" db="EMBL/GenBank/DDBJ databases">
        <title>Draft genome sequence of Nocardiopsis sp. RSe5-2 isolated from halophytes.</title>
        <authorList>
            <person name="Duangmal K."/>
            <person name="Chantavorakit T."/>
        </authorList>
    </citation>
    <scope>NUCLEOTIDE SEQUENCE [LARGE SCALE GENOMIC DNA]</scope>
    <source>
        <strain evidence="8 9">RSe5-2</strain>
    </source>
</reference>
<dbReference type="RefSeq" id="WP_270683752.1">
    <property type="nucleotide sequence ID" value="NZ_JAQFWQ010000007.1"/>
</dbReference>
<accession>A0ABT4U0F8</accession>
<evidence type="ECO:0000313" key="8">
    <source>
        <dbReference type="EMBL" id="MDA2809847.1"/>
    </source>
</evidence>
<feature type="domain" description="Probable transposase IS891/IS1136/IS1341" evidence="6">
    <location>
        <begin position="173"/>
        <end position="295"/>
    </location>
</feature>
<keyword evidence="4" id="KW-0233">DNA recombination</keyword>
<feature type="region of interest" description="Disordered" evidence="5">
    <location>
        <begin position="224"/>
        <end position="244"/>
    </location>
</feature>
<gene>
    <name evidence="8" type="ORF">O4J56_04275</name>
</gene>
<dbReference type="Proteomes" id="UP001527866">
    <property type="component" value="Unassembled WGS sequence"/>
</dbReference>
<evidence type="ECO:0000259" key="7">
    <source>
        <dbReference type="Pfam" id="PF07282"/>
    </source>
</evidence>
<dbReference type="NCBIfam" id="NF040570">
    <property type="entry name" value="guided_TnpB"/>
    <property type="match status" value="1"/>
</dbReference>
<dbReference type="EMBL" id="JAQFWQ010000007">
    <property type="protein sequence ID" value="MDA2809847.1"/>
    <property type="molecule type" value="Genomic_DNA"/>
</dbReference>
<feature type="compositionally biased region" description="Basic and acidic residues" evidence="5">
    <location>
        <begin position="224"/>
        <end position="239"/>
    </location>
</feature>
<evidence type="ECO:0000259" key="6">
    <source>
        <dbReference type="Pfam" id="PF01385"/>
    </source>
</evidence>
<evidence type="ECO:0000313" key="9">
    <source>
        <dbReference type="Proteomes" id="UP001527866"/>
    </source>
</evidence>
<proteinExistence type="inferred from homology"/>
<name>A0ABT4U0F8_9ACTN</name>
<sequence>MKRERGHKARLYPGPDQLSALEGQGHASRAMWNLLHDWWTMANENRRVSLKDADTAIRQARKDIGWLSDLPAQAAQAVLKTYFRAWVNCWEGRAEEPTFKARSRSRMAIDVPQGRDLGIRRISRRWGVVKVPKAGVIRFRWTKDLPVGKHADVENRVTGARLVKEAGGWHVVFRVRTEVKEPAPHVGPGVGIDRGIAEPLALSDGSFREHVPWLSRGETERLRRLEKKKERQRRSREPGETTSNRLKRTYGQIAGVRARAKRRALDWQHKTTTALAETFGVIGVERLNITNMTRSAKGTLDSPGTSVRQKAGLNRSISKEAWGRTVTLLEYKLSDRGGHLVKVPAPDTSRRCSVCGFITPGSRESQDRFVCKAPGCGHAENADTNAARNIGHAAKREAPQDIAGARTWSLRGDPGDEASTTSGGHGPLAGFSRL</sequence>
<evidence type="ECO:0000256" key="5">
    <source>
        <dbReference type="SAM" id="MobiDB-lite"/>
    </source>
</evidence>
<dbReference type="InterPro" id="IPR010095">
    <property type="entry name" value="Cas12f1-like_TNB"/>
</dbReference>
<keyword evidence="2" id="KW-0815">Transposition</keyword>
<evidence type="ECO:0000256" key="4">
    <source>
        <dbReference type="ARBA" id="ARBA00023172"/>
    </source>
</evidence>
<feature type="domain" description="Cas12f1-like TNB" evidence="7">
    <location>
        <begin position="322"/>
        <end position="390"/>
    </location>
</feature>
<dbReference type="InterPro" id="IPR001959">
    <property type="entry name" value="Transposase"/>
</dbReference>
<evidence type="ECO:0000256" key="3">
    <source>
        <dbReference type="ARBA" id="ARBA00023125"/>
    </source>
</evidence>
<evidence type="ECO:0000256" key="1">
    <source>
        <dbReference type="ARBA" id="ARBA00008761"/>
    </source>
</evidence>
<organism evidence="8 9">
    <name type="scientific">Nocardiopsis endophytica</name>
    <dbReference type="NCBI Taxonomy" id="3018445"/>
    <lineage>
        <taxon>Bacteria</taxon>
        <taxon>Bacillati</taxon>
        <taxon>Actinomycetota</taxon>
        <taxon>Actinomycetes</taxon>
        <taxon>Streptosporangiales</taxon>
        <taxon>Nocardiopsidaceae</taxon>
        <taxon>Nocardiopsis</taxon>
    </lineage>
</organism>
<evidence type="ECO:0000256" key="2">
    <source>
        <dbReference type="ARBA" id="ARBA00022578"/>
    </source>
</evidence>
<protein>
    <submittedName>
        <fullName evidence="8">Transposase</fullName>
    </submittedName>
</protein>
<comment type="caution">
    <text evidence="8">The sequence shown here is derived from an EMBL/GenBank/DDBJ whole genome shotgun (WGS) entry which is preliminary data.</text>
</comment>
<feature type="region of interest" description="Disordered" evidence="5">
    <location>
        <begin position="400"/>
        <end position="434"/>
    </location>
</feature>
<keyword evidence="3" id="KW-0238">DNA-binding</keyword>
<comment type="similarity">
    <text evidence="1">In the C-terminal section; belongs to the transposase 35 family.</text>
</comment>